<reference evidence="10" key="2">
    <citation type="submission" date="2012-10" db="EMBL/GenBank/DDBJ databases">
        <title>Improved high-quality draft of Thermaerobacter subterraneus C21, DSM 13965.</title>
        <authorList>
            <consortium name="DOE Joint Genome Institute"/>
            <person name="Eisen J."/>
            <person name="Huntemann M."/>
            <person name="Wei C.-L."/>
            <person name="Han J."/>
            <person name="Detter J.C."/>
            <person name="Han C."/>
            <person name="Tapia R."/>
            <person name="Chen A."/>
            <person name="Kyrpides N."/>
            <person name="Mavromatis K."/>
            <person name="Markowitz V."/>
            <person name="Szeto E."/>
            <person name="Ivanova N."/>
            <person name="Mikhailova N."/>
            <person name="Ovchinnikova G."/>
            <person name="Pagani I."/>
            <person name="Pati A."/>
            <person name="Goodwin L."/>
            <person name="Nordberg H.P."/>
            <person name="Cantor M.N."/>
            <person name="Hua S.X."/>
            <person name="Woyke T."/>
            <person name="Eisen J."/>
            <person name="Klenk H.-P."/>
        </authorList>
    </citation>
    <scope>NUCLEOTIDE SEQUENCE [LARGE SCALE GENOMIC DNA]</scope>
    <source>
        <strain evidence="10">DSM 13965</strain>
    </source>
</reference>
<dbReference type="InterPro" id="IPR002191">
    <property type="entry name" value="Bac_export_3"/>
</dbReference>
<keyword evidence="6 9" id="KW-1133">Transmembrane helix</keyword>
<dbReference type="PANTHER" id="PTHR34040">
    <property type="entry name" value="FLAGELLAR BIOSYNTHETIC PROTEIN FLIQ"/>
    <property type="match status" value="1"/>
</dbReference>
<dbReference type="RefSeq" id="WP_006904959.1">
    <property type="nucleotide sequence ID" value="NZ_JH976536.1"/>
</dbReference>
<keyword evidence="8 9" id="KW-0975">Bacterial flagellum</keyword>
<comment type="caution">
    <text evidence="10">The sequence shown here is derived from an EMBL/GenBank/DDBJ whole genome shotgun (WGS) entry which is preliminary data.</text>
</comment>
<evidence type="ECO:0000313" key="10">
    <source>
        <dbReference type="EMBL" id="EKP93666.1"/>
    </source>
</evidence>
<dbReference type="PANTHER" id="PTHR34040:SF2">
    <property type="entry name" value="FLAGELLAR BIOSYNTHETIC PROTEIN FLIQ"/>
    <property type="match status" value="1"/>
</dbReference>
<evidence type="ECO:0000256" key="5">
    <source>
        <dbReference type="ARBA" id="ARBA00022692"/>
    </source>
</evidence>
<dbReference type="PIRSF" id="PIRSF004669">
    <property type="entry name" value="FliQ"/>
    <property type="match status" value="1"/>
</dbReference>
<protein>
    <recommendedName>
        <fullName evidence="3 9">Flagellar biosynthetic protein FliQ</fullName>
    </recommendedName>
</protein>
<dbReference type="GO" id="GO:0044780">
    <property type="term" value="P:bacterial-type flagellum assembly"/>
    <property type="evidence" value="ECO:0007669"/>
    <property type="project" value="InterPro"/>
</dbReference>
<dbReference type="GO" id="GO:0009425">
    <property type="term" value="C:bacterial-type flagellum basal body"/>
    <property type="evidence" value="ECO:0007669"/>
    <property type="project" value="UniProtKB-SubCell"/>
</dbReference>
<keyword evidence="10" id="KW-0969">Cilium</keyword>
<dbReference type="AlphaFoldDB" id="K6QBE8"/>
<evidence type="ECO:0000256" key="6">
    <source>
        <dbReference type="ARBA" id="ARBA00022989"/>
    </source>
</evidence>
<keyword evidence="4 9" id="KW-1003">Cell membrane</keyword>
<keyword evidence="11" id="KW-1185">Reference proteome</keyword>
<evidence type="ECO:0000256" key="2">
    <source>
        <dbReference type="ARBA" id="ARBA00006156"/>
    </source>
</evidence>
<evidence type="ECO:0000313" key="11">
    <source>
        <dbReference type="Proteomes" id="UP000005710"/>
    </source>
</evidence>
<accession>K6QBE8</accession>
<reference evidence="10" key="1">
    <citation type="submission" date="2010-10" db="EMBL/GenBank/DDBJ databases">
        <authorList>
            <consortium name="US DOE Joint Genome Institute (JGI-PGF)"/>
            <person name="Lucas S."/>
            <person name="Copeland A."/>
            <person name="Lapidus A."/>
            <person name="Bruce D."/>
            <person name="Goodwin L."/>
            <person name="Pitluck S."/>
            <person name="Kyrpides N."/>
            <person name="Mavromatis K."/>
            <person name="Detter J.C."/>
            <person name="Han C."/>
            <person name="Land M."/>
            <person name="Hauser L."/>
            <person name="Markowitz V."/>
            <person name="Cheng J.-F."/>
            <person name="Hugenholtz P."/>
            <person name="Woyke T."/>
            <person name="Wu D."/>
            <person name="Pukall R."/>
            <person name="Wahrenburg C."/>
            <person name="Brambilla E."/>
            <person name="Klenk H.-P."/>
            <person name="Eisen J.A."/>
        </authorList>
    </citation>
    <scope>NUCLEOTIDE SEQUENCE [LARGE SCALE GENOMIC DNA]</scope>
    <source>
        <strain evidence="10">DSM 13965</strain>
    </source>
</reference>
<comment type="subcellular location">
    <subcellularLocation>
        <location evidence="1 9">Cell membrane</location>
        <topology evidence="1">Multi-pass membrane protein</topology>
    </subcellularLocation>
    <subcellularLocation>
        <location evidence="9">Bacterial flagellum basal body</location>
    </subcellularLocation>
</comment>
<evidence type="ECO:0000256" key="9">
    <source>
        <dbReference type="RuleBase" id="RU364090"/>
    </source>
</evidence>
<keyword evidence="5 9" id="KW-0812">Transmembrane</keyword>
<dbReference type="Pfam" id="PF01313">
    <property type="entry name" value="Bac_export_3"/>
    <property type="match status" value="1"/>
</dbReference>
<dbReference type="eggNOG" id="COG1987">
    <property type="taxonomic scope" value="Bacteria"/>
</dbReference>
<evidence type="ECO:0000256" key="7">
    <source>
        <dbReference type="ARBA" id="ARBA00023136"/>
    </source>
</evidence>
<dbReference type="EMBL" id="AENY02000005">
    <property type="protein sequence ID" value="EKP93666.1"/>
    <property type="molecule type" value="Genomic_DNA"/>
</dbReference>
<proteinExistence type="inferred from homology"/>
<evidence type="ECO:0000256" key="8">
    <source>
        <dbReference type="ARBA" id="ARBA00023143"/>
    </source>
</evidence>
<dbReference type="STRING" id="867903.ThesuDRAFT_00261"/>
<keyword evidence="10" id="KW-0966">Cell projection</keyword>
<dbReference type="PRINTS" id="PR00952">
    <property type="entry name" value="TYPE3IMQPROT"/>
</dbReference>
<gene>
    <name evidence="9" type="primary">fliQ</name>
    <name evidence="10" type="ORF">ThesuDRAFT_00261</name>
</gene>
<dbReference type="HOGENOM" id="CLU_164516_2_0_9"/>
<feature type="transmembrane region" description="Helical" evidence="9">
    <location>
        <begin position="51"/>
        <end position="71"/>
    </location>
</feature>
<evidence type="ECO:0000256" key="3">
    <source>
        <dbReference type="ARBA" id="ARBA00021718"/>
    </source>
</evidence>
<evidence type="ECO:0000256" key="1">
    <source>
        <dbReference type="ARBA" id="ARBA00004651"/>
    </source>
</evidence>
<keyword evidence="7 9" id="KW-0472">Membrane</keyword>
<feature type="transmembrane region" description="Helical" evidence="9">
    <location>
        <begin position="15"/>
        <end position="39"/>
    </location>
</feature>
<sequence length="90" mass="9466">MMTDAMVLTVGREALWTGLLVAAPVLLLTVAVGVAISILQAATQVTEQTLVFVPKILAAAAALLLFGPWMLATLVRYTVQLYESIPGVLG</sequence>
<organism evidence="10 11">
    <name type="scientific">Thermaerobacter subterraneus DSM 13965</name>
    <dbReference type="NCBI Taxonomy" id="867903"/>
    <lineage>
        <taxon>Bacteria</taxon>
        <taxon>Bacillati</taxon>
        <taxon>Bacillota</taxon>
        <taxon>Clostridia</taxon>
        <taxon>Eubacteriales</taxon>
        <taxon>Clostridiales Family XVII. Incertae Sedis</taxon>
        <taxon>Thermaerobacter</taxon>
    </lineage>
</organism>
<evidence type="ECO:0000256" key="4">
    <source>
        <dbReference type="ARBA" id="ARBA00022475"/>
    </source>
</evidence>
<dbReference type="GO" id="GO:0009306">
    <property type="term" value="P:protein secretion"/>
    <property type="evidence" value="ECO:0007669"/>
    <property type="project" value="InterPro"/>
</dbReference>
<dbReference type="GO" id="GO:0005886">
    <property type="term" value="C:plasma membrane"/>
    <property type="evidence" value="ECO:0007669"/>
    <property type="project" value="UniProtKB-SubCell"/>
</dbReference>
<name>K6QBE8_9FIRM</name>
<keyword evidence="10" id="KW-0282">Flagellum</keyword>
<comment type="function">
    <text evidence="9">Role in flagellar biosynthesis.</text>
</comment>
<dbReference type="Proteomes" id="UP000005710">
    <property type="component" value="Unassembled WGS sequence"/>
</dbReference>
<comment type="similarity">
    <text evidence="2 9">Belongs to the FliQ/MopD/SpaQ family.</text>
</comment>
<dbReference type="NCBIfam" id="TIGR01402">
    <property type="entry name" value="fliQ"/>
    <property type="match status" value="1"/>
</dbReference>
<dbReference type="InterPro" id="IPR006305">
    <property type="entry name" value="FliQ"/>
</dbReference>